<protein>
    <submittedName>
        <fullName evidence="1">Uncharacterized protein</fullName>
    </submittedName>
</protein>
<name>A0A834XDQ5_9FABA</name>
<reference evidence="1" key="1">
    <citation type="submission" date="2020-09" db="EMBL/GenBank/DDBJ databases">
        <title>Genome-Enabled Discovery of Anthraquinone Biosynthesis in Senna tora.</title>
        <authorList>
            <person name="Kang S.-H."/>
            <person name="Pandey R.P."/>
            <person name="Lee C.-M."/>
            <person name="Sim J.-S."/>
            <person name="Jeong J.-T."/>
            <person name="Choi B.-S."/>
            <person name="Jung M."/>
            <person name="Ginzburg D."/>
            <person name="Zhao K."/>
            <person name="Won S.Y."/>
            <person name="Oh T.-J."/>
            <person name="Yu Y."/>
            <person name="Kim N.-H."/>
            <person name="Lee O.R."/>
            <person name="Lee T.-H."/>
            <person name="Bashyal P."/>
            <person name="Kim T.-S."/>
            <person name="Lee W.-H."/>
            <person name="Kawkins C."/>
            <person name="Kim C.-K."/>
            <person name="Kim J.S."/>
            <person name="Ahn B.O."/>
            <person name="Rhee S.Y."/>
            <person name="Sohng J.K."/>
        </authorList>
    </citation>
    <scope>NUCLEOTIDE SEQUENCE</scope>
    <source>
        <tissue evidence="1">Leaf</tissue>
    </source>
</reference>
<sequence>MGIRGSHIDHRNKCRNVNCCPSAQACDSWPFPETAAKSATIELIA</sequence>
<evidence type="ECO:0000313" key="1">
    <source>
        <dbReference type="EMBL" id="KAF7843505.1"/>
    </source>
</evidence>
<proteinExistence type="predicted"/>
<comment type="caution">
    <text evidence="1">The sequence shown here is derived from an EMBL/GenBank/DDBJ whole genome shotgun (WGS) entry which is preliminary data.</text>
</comment>
<dbReference type="Proteomes" id="UP000634136">
    <property type="component" value="Unassembled WGS sequence"/>
</dbReference>
<gene>
    <name evidence="1" type="ORF">G2W53_000410</name>
</gene>
<organism evidence="1 2">
    <name type="scientific">Senna tora</name>
    <dbReference type="NCBI Taxonomy" id="362788"/>
    <lineage>
        <taxon>Eukaryota</taxon>
        <taxon>Viridiplantae</taxon>
        <taxon>Streptophyta</taxon>
        <taxon>Embryophyta</taxon>
        <taxon>Tracheophyta</taxon>
        <taxon>Spermatophyta</taxon>
        <taxon>Magnoliopsida</taxon>
        <taxon>eudicotyledons</taxon>
        <taxon>Gunneridae</taxon>
        <taxon>Pentapetalae</taxon>
        <taxon>rosids</taxon>
        <taxon>fabids</taxon>
        <taxon>Fabales</taxon>
        <taxon>Fabaceae</taxon>
        <taxon>Caesalpinioideae</taxon>
        <taxon>Cassia clade</taxon>
        <taxon>Senna</taxon>
    </lineage>
</organism>
<dbReference type="AlphaFoldDB" id="A0A834XDQ5"/>
<dbReference type="PROSITE" id="PS51257">
    <property type="entry name" value="PROKAR_LIPOPROTEIN"/>
    <property type="match status" value="1"/>
</dbReference>
<dbReference type="EMBL" id="JAAIUW010000001">
    <property type="protein sequence ID" value="KAF7843505.1"/>
    <property type="molecule type" value="Genomic_DNA"/>
</dbReference>
<accession>A0A834XDQ5</accession>
<keyword evidence="2" id="KW-1185">Reference proteome</keyword>
<evidence type="ECO:0000313" key="2">
    <source>
        <dbReference type="Proteomes" id="UP000634136"/>
    </source>
</evidence>